<evidence type="ECO:0000256" key="2">
    <source>
        <dbReference type="ARBA" id="ARBA00004651"/>
    </source>
</evidence>
<keyword evidence="15" id="KW-1185">Reference proteome</keyword>
<evidence type="ECO:0000256" key="8">
    <source>
        <dbReference type="ARBA" id="ARBA00022692"/>
    </source>
</evidence>
<dbReference type="EMBL" id="JAHQCX010000005">
    <property type="protein sequence ID" value="MBU9726275.1"/>
    <property type="molecule type" value="Genomic_DNA"/>
</dbReference>
<dbReference type="InterPro" id="IPR048279">
    <property type="entry name" value="MdtK-like"/>
</dbReference>
<evidence type="ECO:0000256" key="6">
    <source>
        <dbReference type="ARBA" id="ARBA00022449"/>
    </source>
</evidence>
<comment type="caution">
    <text evidence="14">The sequence shown here is derived from an EMBL/GenBank/DDBJ whole genome shotgun (WGS) entry which is preliminary data.</text>
</comment>
<protein>
    <recommendedName>
        <fullName evidence="4">Probable multidrug resistance protein NorM</fullName>
    </recommendedName>
    <alternativeName>
        <fullName evidence="12">Multidrug-efflux transporter</fullName>
    </alternativeName>
</protein>
<evidence type="ECO:0000256" key="13">
    <source>
        <dbReference type="SAM" id="Phobius"/>
    </source>
</evidence>
<feature type="transmembrane region" description="Helical" evidence="13">
    <location>
        <begin position="22"/>
        <end position="44"/>
    </location>
</feature>
<evidence type="ECO:0000313" key="14">
    <source>
        <dbReference type="EMBL" id="MBU9726275.1"/>
    </source>
</evidence>
<evidence type="ECO:0000256" key="12">
    <source>
        <dbReference type="ARBA" id="ARBA00031636"/>
    </source>
</evidence>
<dbReference type="PANTHER" id="PTHR43298">
    <property type="entry name" value="MULTIDRUG RESISTANCE PROTEIN NORM-RELATED"/>
    <property type="match status" value="1"/>
</dbReference>
<keyword evidence="6" id="KW-0050">Antiport</keyword>
<dbReference type="PANTHER" id="PTHR43298:SF2">
    <property type="entry name" value="FMN_FAD EXPORTER YEEO-RELATED"/>
    <property type="match status" value="1"/>
</dbReference>
<evidence type="ECO:0000256" key="5">
    <source>
        <dbReference type="ARBA" id="ARBA00022448"/>
    </source>
</evidence>
<dbReference type="NCBIfam" id="TIGR00797">
    <property type="entry name" value="matE"/>
    <property type="match status" value="1"/>
</dbReference>
<feature type="transmembrane region" description="Helical" evidence="13">
    <location>
        <begin position="146"/>
        <end position="168"/>
    </location>
</feature>
<keyword evidence="5" id="KW-0813">Transport</keyword>
<feature type="transmembrane region" description="Helical" evidence="13">
    <location>
        <begin position="395"/>
        <end position="413"/>
    </location>
</feature>
<feature type="transmembrane region" description="Helical" evidence="13">
    <location>
        <begin position="73"/>
        <end position="93"/>
    </location>
</feature>
<evidence type="ECO:0000313" key="15">
    <source>
        <dbReference type="Proteomes" id="UP001314681"/>
    </source>
</evidence>
<accession>A0ABS6K6X5</accession>
<sequence>MNITHRKCADGRKNENLLTEGNIFRVLLHFSVPFLIANVIQALYGAVDLMVVGWYCPPESVAAVSTGTQVTQIITSMVSGLTLGGTILVGKYTGMRDEKRAGRTIGTTLSVFAIVALVLTGVMLLLREPVLVALKTPSKSYALAKQYVTICFCGIFFICGYNAISAILRGYGDSKRPMYFAALSCVLNIIGDVVFVKYMGMGVAGTALATVGSQAISMICSIVFLNRSKFIFTFRLKNFRIYPELVRELAVVGIPVSFQECMVRLSFLYLTSVTNRLGVSAAAAVGIASKYDVFAMLPATSLASALAAITAQNYGAGKLMRARKSLMVGIGFAFLASALFFLWAQIAPQTMIGIFNADPAIIGAGIPFFRSCSYDYLAVSFVFCLNGYMNGRSKTVFTMVSCCFGALALRIPLIRLAYTYCPDNLAVIGAIAPAVSGFMAVYTMAFVLWQFQKDKRGH</sequence>
<dbReference type="InterPro" id="IPR002528">
    <property type="entry name" value="MATE_fam"/>
</dbReference>
<evidence type="ECO:0000256" key="4">
    <source>
        <dbReference type="ARBA" id="ARBA00020268"/>
    </source>
</evidence>
<feature type="transmembrane region" description="Helical" evidence="13">
    <location>
        <begin position="180"/>
        <end position="200"/>
    </location>
</feature>
<evidence type="ECO:0000256" key="1">
    <source>
        <dbReference type="ARBA" id="ARBA00003408"/>
    </source>
</evidence>
<comment type="subcellular location">
    <subcellularLocation>
        <location evidence="2">Cell membrane</location>
        <topology evidence="2">Multi-pass membrane protein</topology>
    </subcellularLocation>
</comment>
<reference evidence="14 15" key="1">
    <citation type="submission" date="2021-06" db="EMBL/GenBank/DDBJ databases">
        <title>Description of novel taxa of the family Lachnospiraceae.</title>
        <authorList>
            <person name="Chaplin A.V."/>
            <person name="Sokolova S.R."/>
            <person name="Pikina A.P."/>
            <person name="Korzhanova M."/>
            <person name="Belova V."/>
            <person name="Korostin D."/>
            <person name="Efimov B.A."/>
        </authorList>
    </citation>
    <scope>NUCLEOTIDE SEQUENCE [LARGE SCALE GENOMIC DNA]</scope>
    <source>
        <strain evidence="14 15">ASD4241</strain>
    </source>
</reference>
<dbReference type="RefSeq" id="WP_158351354.1">
    <property type="nucleotide sequence ID" value="NZ_JAHQCX010000005.1"/>
</dbReference>
<dbReference type="Proteomes" id="UP001314681">
    <property type="component" value="Unassembled WGS sequence"/>
</dbReference>
<evidence type="ECO:0000256" key="7">
    <source>
        <dbReference type="ARBA" id="ARBA00022475"/>
    </source>
</evidence>
<feature type="transmembrane region" description="Helical" evidence="13">
    <location>
        <begin position="105"/>
        <end position="126"/>
    </location>
</feature>
<feature type="transmembrane region" description="Helical" evidence="13">
    <location>
        <begin position="206"/>
        <end position="225"/>
    </location>
</feature>
<organism evidence="14 15">
    <name type="scientific">Diplocloster modestus</name>
    <dbReference type="NCBI Taxonomy" id="2850322"/>
    <lineage>
        <taxon>Bacteria</taxon>
        <taxon>Bacillati</taxon>
        <taxon>Bacillota</taxon>
        <taxon>Clostridia</taxon>
        <taxon>Lachnospirales</taxon>
        <taxon>Lachnospiraceae</taxon>
        <taxon>Diplocloster</taxon>
    </lineage>
</organism>
<feature type="transmembrane region" description="Helical" evidence="13">
    <location>
        <begin position="425"/>
        <end position="449"/>
    </location>
</feature>
<feature type="transmembrane region" description="Helical" evidence="13">
    <location>
        <begin position="293"/>
        <end position="314"/>
    </location>
</feature>
<keyword evidence="11 13" id="KW-0472">Membrane</keyword>
<feature type="transmembrane region" description="Helical" evidence="13">
    <location>
        <begin position="366"/>
        <end position="388"/>
    </location>
</feature>
<proteinExistence type="inferred from homology"/>
<dbReference type="PIRSF" id="PIRSF006603">
    <property type="entry name" value="DinF"/>
    <property type="match status" value="1"/>
</dbReference>
<keyword evidence="8 13" id="KW-0812">Transmembrane</keyword>
<feature type="transmembrane region" description="Helical" evidence="13">
    <location>
        <begin position="326"/>
        <end position="346"/>
    </location>
</feature>
<keyword evidence="7" id="KW-1003">Cell membrane</keyword>
<keyword evidence="10" id="KW-0406">Ion transport</keyword>
<evidence type="ECO:0000256" key="11">
    <source>
        <dbReference type="ARBA" id="ARBA00023136"/>
    </source>
</evidence>
<name>A0ABS6K6X5_9FIRM</name>
<dbReference type="Pfam" id="PF01554">
    <property type="entry name" value="MatE"/>
    <property type="match status" value="2"/>
</dbReference>
<gene>
    <name evidence="14" type="ORF">KTH90_09635</name>
</gene>
<keyword evidence="9 13" id="KW-1133">Transmembrane helix</keyword>
<dbReference type="CDD" id="cd13138">
    <property type="entry name" value="MATE_yoeA_like"/>
    <property type="match status" value="1"/>
</dbReference>
<dbReference type="InterPro" id="IPR050222">
    <property type="entry name" value="MATE_MdtK"/>
</dbReference>
<feature type="transmembrane region" description="Helical" evidence="13">
    <location>
        <begin position="267"/>
        <end position="287"/>
    </location>
</feature>
<evidence type="ECO:0000256" key="10">
    <source>
        <dbReference type="ARBA" id="ARBA00023065"/>
    </source>
</evidence>
<comment type="function">
    <text evidence="1">Multidrug efflux pump.</text>
</comment>
<evidence type="ECO:0000256" key="3">
    <source>
        <dbReference type="ARBA" id="ARBA00010199"/>
    </source>
</evidence>
<comment type="similarity">
    <text evidence="3">Belongs to the multi antimicrobial extrusion (MATE) (TC 2.A.66.1) family.</text>
</comment>
<evidence type="ECO:0000256" key="9">
    <source>
        <dbReference type="ARBA" id="ARBA00022989"/>
    </source>
</evidence>